<accession>A0A5C6MSD7</accession>
<dbReference type="AlphaFoldDB" id="A0A5C6MSD7"/>
<gene>
    <name evidence="1" type="ORF">D4764_08G0012450</name>
</gene>
<dbReference type="Proteomes" id="UP000324091">
    <property type="component" value="Chromosome 8"/>
</dbReference>
<keyword evidence="2" id="KW-1185">Reference proteome</keyword>
<dbReference type="EMBL" id="RHFK02000021">
    <property type="protein sequence ID" value="TWW57258.1"/>
    <property type="molecule type" value="Genomic_DNA"/>
</dbReference>
<comment type="caution">
    <text evidence="1">The sequence shown here is derived from an EMBL/GenBank/DDBJ whole genome shotgun (WGS) entry which is preliminary data.</text>
</comment>
<proteinExistence type="predicted"/>
<protein>
    <submittedName>
        <fullName evidence="1">Uncharacterized protein</fullName>
    </submittedName>
</protein>
<name>A0A5C6MSD7_9TELE</name>
<organism evidence="1 2">
    <name type="scientific">Takifugu flavidus</name>
    <name type="common">sansaifugu</name>
    <dbReference type="NCBI Taxonomy" id="433684"/>
    <lineage>
        <taxon>Eukaryota</taxon>
        <taxon>Metazoa</taxon>
        <taxon>Chordata</taxon>
        <taxon>Craniata</taxon>
        <taxon>Vertebrata</taxon>
        <taxon>Euteleostomi</taxon>
        <taxon>Actinopterygii</taxon>
        <taxon>Neopterygii</taxon>
        <taxon>Teleostei</taxon>
        <taxon>Neoteleostei</taxon>
        <taxon>Acanthomorphata</taxon>
        <taxon>Eupercaria</taxon>
        <taxon>Tetraodontiformes</taxon>
        <taxon>Tetradontoidea</taxon>
        <taxon>Tetraodontidae</taxon>
        <taxon>Takifugu</taxon>
    </lineage>
</organism>
<evidence type="ECO:0000313" key="1">
    <source>
        <dbReference type="EMBL" id="TWW57258.1"/>
    </source>
</evidence>
<evidence type="ECO:0000313" key="2">
    <source>
        <dbReference type="Proteomes" id="UP000324091"/>
    </source>
</evidence>
<sequence length="258" mass="28158">MLPGRCQDVARTLPGRCQTLPGRCQDVARTLPGRYQDVTRTLPGRCQDVTRTLPGRCQDVARTLPGRRYQDVARTLPGRCQDVARTLDVPPCRKDKSGAREVVALLPSQKGTWSSMGTLGTLGLESGTFSSQLPTACATTPCMIIVLLWQQLSSIPPGSLRLHIWSLQMCSNLMSGNITTFMMSPPLVNHKHLHVRALLYLIRNHRSYLFPGVVTAVRTLPGSDLWALLMPELTGGETFSPPTPAYAAVSRASLPPCA</sequence>
<reference evidence="1 2" key="1">
    <citation type="submission" date="2019-04" db="EMBL/GenBank/DDBJ databases">
        <title>Chromosome genome assembly for Takifugu flavidus.</title>
        <authorList>
            <person name="Xiao S."/>
        </authorList>
    </citation>
    <scope>NUCLEOTIDE SEQUENCE [LARGE SCALE GENOMIC DNA]</scope>
    <source>
        <strain evidence="1">HTHZ2018</strain>
        <tissue evidence="1">Muscle</tissue>
    </source>
</reference>